<accession>A0A8D8GHM4</accession>
<proteinExistence type="predicted"/>
<evidence type="ECO:0000313" key="2">
    <source>
        <dbReference type="EMBL" id="CAG6507074.1"/>
    </source>
</evidence>
<dbReference type="EMBL" id="HBUE01154551">
    <property type="protein sequence ID" value="CAG6507074.1"/>
    <property type="molecule type" value="Transcribed_RNA"/>
</dbReference>
<reference evidence="2" key="1">
    <citation type="submission" date="2021-05" db="EMBL/GenBank/DDBJ databases">
        <authorList>
            <person name="Alioto T."/>
            <person name="Alioto T."/>
            <person name="Gomez Garrido J."/>
        </authorList>
    </citation>
    <scope>NUCLEOTIDE SEQUENCE</scope>
</reference>
<sequence length="147" mass="16999">MCILCVLCALLMIILTRSIVVVSITVSIEARSLVHRSSNLVNHFRWRVVKLSKISTRVLIVKRTHVTFCYVPCRDELVHLVQSQPLLLQQILLQIPVKKTRQNSVHYGHVPKRTKTTEFRLQLDRLHEILIGFIRLLVSLTKTKALD</sequence>
<feature type="signal peptide" evidence="1">
    <location>
        <begin position="1"/>
        <end position="18"/>
    </location>
</feature>
<evidence type="ECO:0000256" key="1">
    <source>
        <dbReference type="SAM" id="SignalP"/>
    </source>
</evidence>
<dbReference type="AlphaFoldDB" id="A0A8D8GHM4"/>
<organism evidence="2">
    <name type="scientific">Culex pipiens</name>
    <name type="common">House mosquito</name>
    <dbReference type="NCBI Taxonomy" id="7175"/>
    <lineage>
        <taxon>Eukaryota</taxon>
        <taxon>Metazoa</taxon>
        <taxon>Ecdysozoa</taxon>
        <taxon>Arthropoda</taxon>
        <taxon>Hexapoda</taxon>
        <taxon>Insecta</taxon>
        <taxon>Pterygota</taxon>
        <taxon>Neoptera</taxon>
        <taxon>Endopterygota</taxon>
        <taxon>Diptera</taxon>
        <taxon>Nematocera</taxon>
        <taxon>Culicoidea</taxon>
        <taxon>Culicidae</taxon>
        <taxon>Culicinae</taxon>
        <taxon>Culicini</taxon>
        <taxon>Culex</taxon>
        <taxon>Culex</taxon>
    </lineage>
</organism>
<protein>
    <submittedName>
        <fullName evidence="2">(northern house mosquito) hypothetical protein</fullName>
    </submittedName>
</protein>
<keyword evidence="1" id="KW-0732">Signal</keyword>
<feature type="chain" id="PRO_5036260746" evidence="1">
    <location>
        <begin position="19"/>
        <end position="147"/>
    </location>
</feature>
<name>A0A8D8GHM4_CULPI</name>
<dbReference type="EMBL" id="HBUE01259598">
    <property type="protein sequence ID" value="CAG6558403.1"/>
    <property type="molecule type" value="Transcribed_RNA"/>
</dbReference>